<evidence type="ECO:0000259" key="1">
    <source>
        <dbReference type="Pfam" id="PF00126"/>
    </source>
</evidence>
<feature type="domain" description="HTH lysR-type" evidence="1">
    <location>
        <begin position="23"/>
        <end position="82"/>
    </location>
</feature>
<dbReference type="PANTHER" id="PTHR30432">
    <property type="entry name" value="TRANSCRIPTIONAL REGULATOR MODE"/>
    <property type="match status" value="1"/>
</dbReference>
<dbReference type="InterPro" id="IPR036388">
    <property type="entry name" value="WH-like_DNA-bd_sf"/>
</dbReference>
<dbReference type="InterPro" id="IPR036390">
    <property type="entry name" value="WH_DNA-bd_sf"/>
</dbReference>
<dbReference type="SUPFAM" id="SSF46785">
    <property type="entry name" value="Winged helix' DNA-binding domain"/>
    <property type="match status" value="1"/>
</dbReference>
<evidence type="ECO:0000313" key="2">
    <source>
        <dbReference type="EMBL" id="PJJ28695.1"/>
    </source>
</evidence>
<comment type="caution">
    <text evidence="2">The sequence shown here is derived from an EMBL/GenBank/DDBJ whole genome shotgun (WGS) entry which is preliminary data.</text>
</comment>
<organism evidence="2 3">
    <name type="scientific">[Clostridium] celerecrescens 18A</name>
    <dbReference type="NCBI Taxonomy" id="1286362"/>
    <lineage>
        <taxon>Bacteria</taxon>
        <taxon>Bacillati</taxon>
        <taxon>Bacillota</taxon>
        <taxon>Clostridia</taxon>
        <taxon>Lachnospirales</taxon>
        <taxon>Lachnospiraceae</taxon>
        <taxon>Lacrimispora</taxon>
    </lineage>
</organism>
<dbReference type="AlphaFoldDB" id="A0A2M8Z5I7"/>
<accession>A0A2M8Z5I7</accession>
<dbReference type="Pfam" id="PF00126">
    <property type="entry name" value="HTH_1"/>
    <property type="match status" value="1"/>
</dbReference>
<dbReference type="OrthoDB" id="285216at2"/>
<name>A0A2M8Z5I7_9FIRM</name>
<dbReference type="Gene3D" id="1.10.10.10">
    <property type="entry name" value="Winged helix-like DNA-binding domain superfamily/Winged helix DNA-binding domain"/>
    <property type="match status" value="1"/>
</dbReference>
<dbReference type="InterPro" id="IPR000847">
    <property type="entry name" value="LysR_HTH_N"/>
</dbReference>
<dbReference type="PANTHER" id="PTHR30432:SF1">
    <property type="entry name" value="DNA-BINDING TRANSCRIPTIONAL DUAL REGULATOR MODE"/>
    <property type="match status" value="1"/>
</dbReference>
<dbReference type="GO" id="GO:0003700">
    <property type="term" value="F:DNA-binding transcription factor activity"/>
    <property type="evidence" value="ECO:0007669"/>
    <property type="project" value="InterPro"/>
</dbReference>
<sequence length="109" mass="12552">MRVVTRIRIGKDKIFIGKGVKEMLDAIELCKSIKKATEQTGISYPKAIRMIRTLEEELGFPVVISEKGGNERGGTRLTEKGKEVLETYRRIEKSVEEYAEKLVEQEFRF</sequence>
<dbReference type="InterPro" id="IPR051815">
    <property type="entry name" value="Molybdate_resp_trans_reg"/>
</dbReference>
<reference evidence="2 3" key="1">
    <citation type="submission" date="2017-11" db="EMBL/GenBank/DDBJ databases">
        <title>Understudied soil microbes with underappreciated capabilities: Untangling the Clostridium saccharolyticum group.</title>
        <authorList>
            <person name="Leschine S."/>
        </authorList>
    </citation>
    <scope>NUCLEOTIDE SEQUENCE [LARGE SCALE GENOMIC DNA]</scope>
    <source>
        <strain evidence="2 3">18A</strain>
    </source>
</reference>
<dbReference type="EMBL" id="PGET01000001">
    <property type="protein sequence ID" value="PJJ28695.1"/>
    <property type="molecule type" value="Genomic_DNA"/>
</dbReference>
<protein>
    <submittedName>
        <fullName evidence="2">Molybdate transport system regulatory protein</fullName>
    </submittedName>
</protein>
<dbReference type="Proteomes" id="UP000231092">
    <property type="component" value="Unassembled WGS sequence"/>
</dbReference>
<dbReference type="RefSeq" id="WP_100305165.1">
    <property type="nucleotide sequence ID" value="NZ_PGET01000001.1"/>
</dbReference>
<proteinExistence type="predicted"/>
<gene>
    <name evidence="2" type="ORF">H171_2214</name>
</gene>
<evidence type="ECO:0000313" key="3">
    <source>
        <dbReference type="Proteomes" id="UP000231092"/>
    </source>
</evidence>